<feature type="signal peptide" evidence="1">
    <location>
        <begin position="1"/>
        <end position="20"/>
    </location>
</feature>
<dbReference type="Pfam" id="PF19089">
    <property type="entry name" value="DUF5777"/>
    <property type="match status" value="1"/>
</dbReference>
<evidence type="ECO:0000256" key="1">
    <source>
        <dbReference type="SAM" id="SignalP"/>
    </source>
</evidence>
<comment type="caution">
    <text evidence="3">The sequence shown here is derived from an EMBL/GenBank/DDBJ whole genome shotgun (WGS) entry which is preliminary data.</text>
</comment>
<evidence type="ECO:0000313" key="4">
    <source>
        <dbReference type="Proteomes" id="UP001258315"/>
    </source>
</evidence>
<evidence type="ECO:0000313" key="3">
    <source>
        <dbReference type="EMBL" id="MDT3405530.1"/>
    </source>
</evidence>
<feature type="domain" description="DUF5777" evidence="2">
    <location>
        <begin position="52"/>
        <end position="305"/>
    </location>
</feature>
<gene>
    <name evidence="3" type="ORF">QE417_004602</name>
</gene>
<dbReference type="InterPro" id="IPR045916">
    <property type="entry name" value="DUF5777"/>
</dbReference>
<protein>
    <recommendedName>
        <fullName evidence="2">DUF5777 domain-containing protein</fullName>
    </recommendedName>
</protein>
<dbReference type="EMBL" id="JAVLVU010000001">
    <property type="protein sequence ID" value="MDT3405530.1"/>
    <property type="molecule type" value="Genomic_DNA"/>
</dbReference>
<reference evidence="4" key="1">
    <citation type="submission" date="2023-07" db="EMBL/GenBank/DDBJ databases">
        <title>Functional and genomic diversity of the sorghum phyllosphere microbiome.</title>
        <authorList>
            <person name="Shade A."/>
        </authorList>
    </citation>
    <scope>NUCLEOTIDE SEQUENCE [LARGE SCALE GENOMIC DNA]</scope>
    <source>
        <strain evidence="4">SORGH_AS_0422</strain>
    </source>
</reference>
<proteinExistence type="predicted"/>
<dbReference type="Proteomes" id="UP001258315">
    <property type="component" value="Unassembled WGS sequence"/>
</dbReference>
<keyword evidence="4" id="KW-1185">Reference proteome</keyword>
<feature type="chain" id="PRO_5045410958" description="DUF5777 domain-containing protein" evidence="1">
    <location>
        <begin position="21"/>
        <end position="317"/>
    </location>
</feature>
<keyword evidence="1" id="KW-0732">Signal</keyword>
<name>A0ABU3H3Q3_9SPHI</name>
<sequence>MKKIIFIALLLTAGYGNVNAQKTKKDTTASATDSLLNSLSGDDKAEPVIATFKATRLILSETSETIKKNNLNFMVIHRFGDIGGTDGGSKTLWGLDNSSDILIGFEYGLTNNLDVDFYRSKYEQLLELGLKYNLVKQKSDDSMPVAITVLARAGLKPYKVETNVYDDYANRLSYFYQAIFARKFSSAFSMQIAPSFLRNNLPFPYLAGNDKNIFSLSAAGRLKFSKRMGIVVDYAHPFSSFRRNSNSPKFYNPLGVGIEIETGGHVFTINFSNSQAISPINYLADTESNWTKGQYRLGFTISRVFDFNSKHKGTNKY</sequence>
<evidence type="ECO:0000259" key="2">
    <source>
        <dbReference type="Pfam" id="PF19089"/>
    </source>
</evidence>
<accession>A0ABU3H3Q3</accession>
<organism evidence="3 4">
    <name type="scientific">Mucilaginibacter terrae</name>
    <dbReference type="NCBI Taxonomy" id="1955052"/>
    <lineage>
        <taxon>Bacteria</taxon>
        <taxon>Pseudomonadati</taxon>
        <taxon>Bacteroidota</taxon>
        <taxon>Sphingobacteriia</taxon>
        <taxon>Sphingobacteriales</taxon>
        <taxon>Sphingobacteriaceae</taxon>
        <taxon>Mucilaginibacter</taxon>
    </lineage>
</organism>
<dbReference type="RefSeq" id="WP_311954199.1">
    <property type="nucleotide sequence ID" value="NZ_JAVLVU010000001.1"/>
</dbReference>